<name>A0A818VIQ3_9BILA</name>
<reference evidence="2" key="1">
    <citation type="submission" date="2021-02" db="EMBL/GenBank/DDBJ databases">
        <authorList>
            <person name="Nowell W R."/>
        </authorList>
    </citation>
    <scope>NUCLEOTIDE SEQUENCE</scope>
</reference>
<evidence type="ECO:0000313" key="3">
    <source>
        <dbReference type="Proteomes" id="UP000663844"/>
    </source>
</evidence>
<evidence type="ECO:0000313" key="2">
    <source>
        <dbReference type="EMBL" id="CAF3713229.1"/>
    </source>
</evidence>
<sequence length="73" mass="8283">MLTTVCDETNQANKNQVSYQMGYLLPLSRPQHQNAALEQLIINQKGDSKLTLSRQEVIDEDIDIVVPSLNSRR</sequence>
<protein>
    <submittedName>
        <fullName evidence="2">Uncharacterized protein</fullName>
    </submittedName>
</protein>
<proteinExistence type="predicted"/>
<dbReference type="Proteomes" id="UP000663844">
    <property type="component" value="Unassembled WGS sequence"/>
</dbReference>
<dbReference type="EMBL" id="CAJNOG010000442">
    <property type="protein sequence ID" value="CAF1244202.1"/>
    <property type="molecule type" value="Genomic_DNA"/>
</dbReference>
<comment type="caution">
    <text evidence="2">The sequence shown here is derived from an EMBL/GenBank/DDBJ whole genome shotgun (WGS) entry which is preliminary data.</text>
</comment>
<gene>
    <name evidence="1" type="ORF">JYZ213_LOCUS29247</name>
    <name evidence="2" type="ORF">OXD698_LOCUS13113</name>
</gene>
<evidence type="ECO:0000313" key="1">
    <source>
        <dbReference type="EMBL" id="CAF1244202.1"/>
    </source>
</evidence>
<dbReference type="AlphaFoldDB" id="A0A818VIQ3"/>
<organism evidence="2 3">
    <name type="scientific">Adineta steineri</name>
    <dbReference type="NCBI Taxonomy" id="433720"/>
    <lineage>
        <taxon>Eukaryota</taxon>
        <taxon>Metazoa</taxon>
        <taxon>Spiralia</taxon>
        <taxon>Gnathifera</taxon>
        <taxon>Rotifera</taxon>
        <taxon>Eurotatoria</taxon>
        <taxon>Bdelloidea</taxon>
        <taxon>Adinetida</taxon>
        <taxon>Adinetidae</taxon>
        <taxon>Adineta</taxon>
    </lineage>
</organism>
<dbReference type="Proteomes" id="UP000663845">
    <property type="component" value="Unassembled WGS sequence"/>
</dbReference>
<dbReference type="EMBL" id="CAJOAZ010000786">
    <property type="protein sequence ID" value="CAF3713229.1"/>
    <property type="molecule type" value="Genomic_DNA"/>
</dbReference>
<accession>A0A818VIQ3</accession>